<reference evidence="1 2" key="1">
    <citation type="submission" date="2016-10" db="EMBL/GenBank/DDBJ databases">
        <authorList>
            <person name="de Groot N.N."/>
        </authorList>
    </citation>
    <scope>NUCLEOTIDE SEQUENCE [LARGE SCALE GENOMIC DNA]</scope>
    <source>
        <strain evidence="1 2">CGMCC 1.10959</strain>
    </source>
</reference>
<gene>
    <name evidence="1" type="ORF">SAMN05216236_1307</name>
</gene>
<dbReference type="Proteomes" id="UP000182466">
    <property type="component" value="Unassembled WGS sequence"/>
</dbReference>
<protein>
    <recommendedName>
        <fullName evidence="3">Glycosyltransferase family 10 (Fucosyltransferase) C-term</fullName>
    </recommendedName>
</protein>
<dbReference type="OrthoDB" id="9179784at2"/>
<dbReference type="AlphaFoldDB" id="A0A1I7DL59"/>
<name>A0A1I7DL59_9RHOB</name>
<proteinExistence type="predicted"/>
<organism evidence="1 2">
    <name type="scientific">Sedimentitalea nanhaiensis</name>
    <dbReference type="NCBI Taxonomy" id="999627"/>
    <lineage>
        <taxon>Bacteria</taxon>
        <taxon>Pseudomonadati</taxon>
        <taxon>Pseudomonadota</taxon>
        <taxon>Alphaproteobacteria</taxon>
        <taxon>Rhodobacterales</taxon>
        <taxon>Paracoccaceae</taxon>
        <taxon>Sedimentitalea</taxon>
    </lineage>
</organism>
<dbReference type="EMBL" id="FPAW01000030">
    <property type="protein sequence ID" value="SFU12400.1"/>
    <property type="molecule type" value="Genomic_DNA"/>
</dbReference>
<evidence type="ECO:0000313" key="2">
    <source>
        <dbReference type="Proteomes" id="UP000182466"/>
    </source>
</evidence>
<keyword evidence="2" id="KW-1185">Reference proteome</keyword>
<evidence type="ECO:0000313" key="1">
    <source>
        <dbReference type="EMBL" id="SFU12400.1"/>
    </source>
</evidence>
<dbReference type="RefSeq" id="WP_027260246.1">
    <property type="nucleotide sequence ID" value="NZ_FPAW01000030.1"/>
</dbReference>
<dbReference type="STRING" id="999627.SAMN05216236_1307"/>
<evidence type="ECO:0008006" key="3">
    <source>
        <dbReference type="Google" id="ProtNLM"/>
    </source>
</evidence>
<sequence>MKVERISMQRNYIVYAPAYNENVGGIIFLHELVHVLNQMGERAFLWPMLPSYGTNFRGRLKKFKRTLLDRQHARYTVSPNLNTPIATSGDLGGASIVVYPEIVLGNPLKARNVVRWLLYKPGLRHPYEFGSDNMFFRAGEMSDLPEITGGAPDLFLWKINRTYHNENRPDRDGVCYIVRKGVDKPRIQETEAPGAIQIDKMSHAEINEIFNRCHTFYSYDEATMYSQYAAICGCTSVVIPGLYGSREEWVKNHELARYGVAYGLDDIPHAVTTRDKVLGLLEVEEAKGQATAERFVELTKARFWRDAAA</sequence>
<accession>A0A1I7DL59</accession>